<dbReference type="PANTHER" id="PTHR30086:SF20">
    <property type="entry name" value="ARGININE EXPORTER PROTEIN ARGO-RELATED"/>
    <property type="match status" value="1"/>
</dbReference>
<organism evidence="7 8">
    <name type="scientific">Hydrogenovibrio marinus</name>
    <dbReference type="NCBI Taxonomy" id="28885"/>
    <lineage>
        <taxon>Bacteria</taxon>
        <taxon>Pseudomonadati</taxon>
        <taxon>Pseudomonadota</taxon>
        <taxon>Gammaproteobacteria</taxon>
        <taxon>Thiotrichales</taxon>
        <taxon>Piscirickettsiaceae</taxon>
        <taxon>Hydrogenovibrio</taxon>
    </lineage>
</organism>
<feature type="transmembrane region" description="Helical" evidence="6">
    <location>
        <begin position="40"/>
        <end position="65"/>
    </location>
</feature>
<evidence type="ECO:0000313" key="8">
    <source>
        <dbReference type="Proteomes" id="UP000027341"/>
    </source>
</evidence>
<evidence type="ECO:0000256" key="2">
    <source>
        <dbReference type="ARBA" id="ARBA00022475"/>
    </source>
</evidence>
<feature type="transmembrane region" description="Helical" evidence="6">
    <location>
        <begin position="71"/>
        <end position="91"/>
    </location>
</feature>
<dbReference type="RefSeq" id="WP_029911455.1">
    <property type="nucleotide sequence ID" value="NZ_AP020335.1"/>
</dbReference>
<sequence>MEVGVFISFIGITVLIALSPGPDNLYVLMQSVLHGHSAGISVTMGLCTGLMVHTTAVSLGLAALLMSSVTAFTLLKIVGALYLLYLAWQAFKAGQLQLSATKTPMLSPWKLYRRGVFMNLSNPKVSLFFLAFLPQFVSVEHGNVSQQIWLMGFTTIVVTFLVFSSIALLSGRLKQLNTSPKAQRLLYRITAFIFVGLAAKLLSSQP</sequence>
<dbReference type="PANTHER" id="PTHR30086">
    <property type="entry name" value="ARGININE EXPORTER PROTEIN ARGO"/>
    <property type="match status" value="1"/>
</dbReference>
<evidence type="ECO:0000313" key="7">
    <source>
        <dbReference type="EMBL" id="KDN96079.1"/>
    </source>
</evidence>
<comment type="subcellular location">
    <subcellularLocation>
        <location evidence="1">Cell membrane</location>
        <topology evidence="1">Multi-pass membrane protein</topology>
    </subcellularLocation>
</comment>
<accession>A0A066ZUY0</accession>
<feature type="transmembrane region" description="Helical" evidence="6">
    <location>
        <begin position="111"/>
        <end position="136"/>
    </location>
</feature>
<keyword evidence="8" id="KW-1185">Reference proteome</keyword>
<reference evidence="7 8" key="1">
    <citation type="submission" date="2014-04" db="EMBL/GenBank/DDBJ databases">
        <title>Draft genome sequence of Hydrogenovibrio marinus MH-110, a model organism for aerobic H2 metabolism.</title>
        <authorList>
            <person name="Cha H.J."/>
            <person name="Jo B.H."/>
            <person name="Hwang B.H."/>
        </authorList>
    </citation>
    <scope>NUCLEOTIDE SEQUENCE [LARGE SCALE GENOMIC DNA]</scope>
    <source>
        <strain evidence="7 8">MH-110</strain>
    </source>
</reference>
<evidence type="ECO:0000256" key="4">
    <source>
        <dbReference type="ARBA" id="ARBA00022989"/>
    </source>
</evidence>
<dbReference type="GO" id="GO:0005886">
    <property type="term" value="C:plasma membrane"/>
    <property type="evidence" value="ECO:0007669"/>
    <property type="project" value="UniProtKB-SubCell"/>
</dbReference>
<evidence type="ECO:0000256" key="3">
    <source>
        <dbReference type="ARBA" id="ARBA00022692"/>
    </source>
</evidence>
<dbReference type="InterPro" id="IPR001123">
    <property type="entry name" value="LeuE-type"/>
</dbReference>
<dbReference type="GO" id="GO:0015171">
    <property type="term" value="F:amino acid transmembrane transporter activity"/>
    <property type="evidence" value="ECO:0007669"/>
    <property type="project" value="TreeGrafter"/>
</dbReference>
<proteinExistence type="predicted"/>
<gene>
    <name evidence="7" type="ORF">EI16_07260</name>
</gene>
<feature type="transmembrane region" description="Helical" evidence="6">
    <location>
        <begin position="148"/>
        <end position="173"/>
    </location>
</feature>
<evidence type="ECO:0000256" key="5">
    <source>
        <dbReference type="ARBA" id="ARBA00023136"/>
    </source>
</evidence>
<feature type="transmembrane region" description="Helical" evidence="6">
    <location>
        <begin position="6"/>
        <end position="28"/>
    </location>
</feature>
<dbReference type="EMBL" id="JMIU01000001">
    <property type="protein sequence ID" value="KDN96079.1"/>
    <property type="molecule type" value="Genomic_DNA"/>
</dbReference>
<dbReference type="AlphaFoldDB" id="A0A066ZUY0"/>
<dbReference type="PIRSF" id="PIRSF006324">
    <property type="entry name" value="LeuE"/>
    <property type="match status" value="1"/>
</dbReference>
<evidence type="ECO:0000256" key="6">
    <source>
        <dbReference type="SAM" id="Phobius"/>
    </source>
</evidence>
<dbReference type="Pfam" id="PF01810">
    <property type="entry name" value="LysE"/>
    <property type="match status" value="1"/>
</dbReference>
<name>A0A066ZUY0_HYDMR</name>
<dbReference type="STRING" id="28885.EI16_07260"/>
<evidence type="ECO:0000256" key="1">
    <source>
        <dbReference type="ARBA" id="ARBA00004651"/>
    </source>
</evidence>
<feature type="transmembrane region" description="Helical" evidence="6">
    <location>
        <begin position="185"/>
        <end position="203"/>
    </location>
</feature>
<keyword evidence="2" id="KW-1003">Cell membrane</keyword>
<dbReference type="Proteomes" id="UP000027341">
    <property type="component" value="Unassembled WGS sequence"/>
</dbReference>
<keyword evidence="4 6" id="KW-1133">Transmembrane helix</keyword>
<keyword evidence="5 6" id="KW-0472">Membrane</keyword>
<comment type="caution">
    <text evidence="7">The sequence shown here is derived from an EMBL/GenBank/DDBJ whole genome shotgun (WGS) entry which is preliminary data.</text>
</comment>
<keyword evidence="3 6" id="KW-0812">Transmembrane</keyword>
<protein>
    <submittedName>
        <fullName evidence="7">Threonine transporter RhtB</fullName>
    </submittedName>
</protein>